<keyword evidence="2" id="KW-0808">Transferase</keyword>
<name>A0A506PQK8_9FLAO</name>
<keyword evidence="3" id="KW-1185">Reference proteome</keyword>
<dbReference type="InterPro" id="IPR055259">
    <property type="entry name" value="YkvP/CgeB_Glyco_trans-like"/>
</dbReference>
<feature type="domain" description="Spore protein YkvP/CgeB glycosyl transferase-like" evidence="1">
    <location>
        <begin position="259"/>
        <end position="370"/>
    </location>
</feature>
<dbReference type="AlphaFoldDB" id="A0A506PQK8"/>
<dbReference type="Pfam" id="PF13524">
    <property type="entry name" value="Glyco_trans_1_2"/>
    <property type="match status" value="1"/>
</dbReference>
<proteinExistence type="predicted"/>
<evidence type="ECO:0000313" key="3">
    <source>
        <dbReference type="Proteomes" id="UP000317332"/>
    </source>
</evidence>
<comment type="caution">
    <text evidence="2">The sequence shown here is derived from an EMBL/GenBank/DDBJ whole genome shotgun (WGS) entry which is preliminary data.</text>
</comment>
<accession>A0A506PQK8</accession>
<dbReference type="OrthoDB" id="6638088at2"/>
<dbReference type="RefSeq" id="WP_140988557.1">
    <property type="nucleotide sequence ID" value="NZ_VHIQ01000001.1"/>
</dbReference>
<evidence type="ECO:0000259" key="1">
    <source>
        <dbReference type="Pfam" id="PF13524"/>
    </source>
</evidence>
<dbReference type="EMBL" id="VHIQ01000001">
    <property type="protein sequence ID" value="TPV35547.1"/>
    <property type="molecule type" value="Genomic_DNA"/>
</dbReference>
<organism evidence="2 3">
    <name type="scientific">Paucihalobacter ruber</name>
    <dbReference type="NCBI Taxonomy" id="2567861"/>
    <lineage>
        <taxon>Bacteria</taxon>
        <taxon>Pseudomonadati</taxon>
        <taxon>Bacteroidota</taxon>
        <taxon>Flavobacteriia</taxon>
        <taxon>Flavobacteriales</taxon>
        <taxon>Flavobacteriaceae</taxon>
        <taxon>Paucihalobacter</taxon>
    </lineage>
</organism>
<gene>
    <name evidence="2" type="ORF">FJ651_01140</name>
</gene>
<sequence>MKILLVGEYSRLHNSLKEGLMVLGHEVTLISAGDYFKDYPSDIKLKRHFEKGLLKKLKVGVFKLSKIDMGSLSLKQQFFKHSEELKGYEVVQLINQNPIGIQANHEQQIINFLKTHNSKLFLLACGTDYISVKYAFEKKLKHSLFSPYFDGKITKKAYQRIFNKISKQGETHFEFVRTQCDGIIASDLDYHIPYKGEPKYLGMVANPVNIEKIEYTPLVIGEKIVIFHGINKTNYFKKGNDIFETALAVIEQKFGDKVEIVTVENLPYNQYIKALDDSHILLDQIYAYDQGYNALEAMAKGKVVFTGAEQEFLEYYGLNEDEVCINALPDAEKIAEKLEWLISNPDQIIKISHNARAFVEREHHYIKCAEGYLKVWGF</sequence>
<evidence type="ECO:0000313" key="2">
    <source>
        <dbReference type="EMBL" id="TPV35547.1"/>
    </source>
</evidence>
<protein>
    <submittedName>
        <fullName evidence="2">Glycosyltransferase family 1 protein</fullName>
    </submittedName>
</protein>
<dbReference type="Proteomes" id="UP000317332">
    <property type="component" value="Unassembled WGS sequence"/>
</dbReference>
<dbReference type="SUPFAM" id="SSF53756">
    <property type="entry name" value="UDP-Glycosyltransferase/glycogen phosphorylase"/>
    <property type="match status" value="1"/>
</dbReference>
<dbReference type="Gene3D" id="3.40.50.2000">
    <property type="entry name" value="Glycogen Phosphorylase B"/>
    <property type="match status" value="1"/>
</dbReference>
<reference evidence="2 3" key="1">
    <citation type="submission" date="2019-06" db="EMBL/GenBank/DDBJ databases">
        <title>Flavobacteriaceae Paucihalobacterium erythroidium CWB-1, complete genome.</title>
        <authorList>
            <person name="Wu S."/>
        </authorList>
    </citation>
    <scope>NUCLEOTIDE SEQUENCE [LARGE SCALE GENOMIC DNA]</scope>
    <source>
        <strain evidence="2 3">CWB-1</strain>
    </source>
</reference>
<dbReference type="GO" id="GO:0016740">
    <property type="term" value="F:transferase activity"/>
    <property type="evidence" value="ECO:0007669"/>
    <property type="project" value="UniProtKB-KW"/>
</dbReference>